<accession>A0A0X1SY02</accession>
<gene>
    <name evidence="2" type="ORF">AWM79_05175</name>
</gene>
<proteinExistence type="predicted"/>
<dbReference type="RefSeq" id="WP_060782313.1">
    <property type="nucleotide sequence ID" value="NZ_CP014135.1"/>
</dbReference>
<dbReference type="AlphaFoldDB" id="A0A0X1SY02"/>
<name>A0A0X1SY02_PSEAA</name>
<reference evidence="2 3" key="1">
    <citation type="submission" date="2016-01" db="EMBL/GenBank/DDBJ databases">
        <authorList>
            <person name="McClelland M."/>
            <person name="Jain A."/>
            <person name="Saraogi P."/>
            <person name="Mendelson R."/>
            <person name="Westerman R."/>
            <person name="SanMiguel P."/>
            <person name="Csonka L."/>
        </authorList>
    </citation>
    <scope>NUCLEOTIDE SEQUENCE [LARGE SCALE GENOMIC DNA]</scope>
    <source>
        <strain evidence="2 3">NCPPB 2472</strain>
    </source>
</reference>
<dbReference type="PANTHER" id="PTHR33840">
    <property type="match status" value="1"/>
</dbReference>
<dbReference type="CDD" id="cd14744">
    <property type="entry name" value="PAAR_CT_2"/>
    <property type="match status" value="1"/>
</dbReference>
<dbReference type="InterPro" id="IPR008727">
    <property type="entry name" value="PAAR_motif"/>
</dbReference>
<dbReference type="Proteomes" id="UP000063229">
    <property type="component" value="Chromosome"/>
</dbReference>
<evidence type="ECO:0000313" key="2">
    <source>
        <dbReference type="EMBL" id="AMB84732.1"/>
    </source>
</evidence>
<dbReference type="STRING" id="46677.AWM79_05175"/>
<keyword evidence="3" id="KW-1185">Reference proteome</keyword>
<evidence type="ECO:0000313" key="3">
    <source>
        <dbReference type="Proteomes" id="UP000063229"/>
    </source>
</evidence>
<dbReference type="InterPro" id="IPR018712">
    <property type="entry name" value="Tle1-like_cat"/>
</dbReference>
<dbReference type="EMBL" id="CP014135">
    <property type="protein sequence ID" value="AMB84732.1"/>
    <property type="molecule type" value="Genomic_DNA"/>
</dbReference>
<dbReference type="Pfam" id="PF05488">
    <property type="entry name" value="PAAR_motif"/>
    <property type="match status" value="1"/>
</dbReference>
<evidence type="ECO:0000259" key="1">
    <source>
        <dbReference type="Pfam" id="PF09994"/>
    </source>
</evidence>
<dbReference type="KEGG" id="pagb:AWM79_05175"/>
<dbReference type="PANTHER" id="PTHR33840:SF1">
    <property type="entry name" value="TLE1 PHOSPHOLIPASE DOMAIN-CONTAINING PROTEIN"/>
    <property type="match status" value="1"/>
</dbReference>
<sequence>MGRGSVDGMGQGLDGDRTTTGAVCISSLPSATQGGGRGVLRLGDKTTPCPLCGKAGVIVESLPAMKWMGVATALDGARVHCGCPPGRNRLIAPVEQASHTSAAASRAPIVAPAPTPAPATAKPEMPIRELILEEEEEEEELEQSGIVLHLGLFFDGTGNNQGNSAIGEGCRASDLGMDRETAVMIRQLCTTYGFDASGVPPDNSYGNATSNVALLHDLYPDQADVQLPNRVEQAHIKVYVEGIGTSSGQSDSLYTQSSGQGDTGVVARVEQAPALVLQQLRRFRENNPGLKIRRLEVDLFGFSRGAAAARHCANDLLKGADSLLARAMPVGTPGFAETFAWRAGSDVILNFIGLFDTVAGIVAPLSNDFSPHNALNPGVNLRLAPGSARQVVQLVANDEHRHNFSLTRTDTDLFVPGCHSDVGGGYLPLSTENLLLSKPDSSFSPPQEPNEHSEAYRRTQQRLERSQDYWQHYIPHGGLSIVTWDTGTQHQRRDTPAQKRVYAAIAGERQVRGELSLVYLRIMRALGVRAGVAFDPIDPDDNRMALPAELQPIAAKLQAYALHEPFTLLNAEDLALLRRHYIHLSAHWNAAKGWNNSDLEGVFINRPAEGYQRAKYHP</sequence>
<feature type="domain" description="T6SS Phospholipase effector Tle1-like catalytic" evidence="1">
    <location>
        <begin position="344"/>
        <end position="430"/>
    </location>
</feature>
<dbReference type="Pfam" id="PF09994">
    <property type="entry name" value="T6SS_Tle1-like_cat"/>
    <property type="match status" value="1"/>
</dbReference>
<organism evidence="2 3">
    <name type="scientific">Pseudomonas agarici</name>
    <dbReference type="NCBI Taxonomy" id="46677"/>
    <lineage>
        <taxon>Bacteria</taxon>
        <taxon>Pseudomonadati</taxon>
        <taxon>Pseudomonadota</taxon>
        <taxon>Gammaproteobacteria</taxon>
        <taxon>Pseudomonadales</taxon>
        <taxon>Pseudomonadaceae</taxon>
        <taxon>Pseudomonas</taxon>
    </lineage>
</organism>
<protein>
    <submittedName>
        <fullName evidence="2">Type IV secretion protein Rhs</fullName>
    </submittedName>
</protein>